<evidence type="ECO:0000259" key="5">
    <source>
        <dbReference type="PROSITE" id="PS51050"/>
    </source>
</evidence>
<comment type="caution">
    <text evidence="6">The sequence shown here is derived from an EMBL/GenBank/DDBJ whole genome shotgun (WGS) entry which is preliminary data.</text>
</comment>
<dbReference type="InterPro" id="IPR036691">
    <property type="entry name" value="Endo/exonu/phosph_ase_sf"/>
</dbReference>
<evidence type="ECO:0000256" key="2">
    <source>
        <dbReference type="ARBA" id="ARBA00022771"/>
    </source>
</evidence>
<feature type="region of interest" description="Disordered" evidence="4">
    <location>
        <begin position="290"/>
        <end position="310"/>
    </location>
</feature>
<accession>A0AAV4B0F9</accession>
<reference evidence="6 7" key="1">
    <citation type="journal article" date="2021" name="Elife">
        <title>Chloroplast acquisition without the gene transfer in kleptoplastic sea slugs, Plakobranchus ocellatus.</title>
        <authorList>
            <person name="Maeda T."/>
            <person name="Takahashi S."/>
            <person name="Yoshida T."/>
            <person name="Shimamura S."/>
            <person name="Takaki Y."/>
            <person name="Nagai Y."/>
            <person name="Toyoda A."/>
            <person name="Suzuki Y."/>
            <person name="Arimoto A."/>
            <person name="Ishii H."/>
            <person name="Satoh N."/>
            <person name="Nishiyama T."/>
            <person name="Hasebe M."/>
            <person name="Maruyama T."/>
            <person name="Minagawa J."/>
            <person name="Obokata J."/>
            <person name="Shigenobu S."/>
        </authorList>
    </citation>
    <scope>NUCLEOTIDE SEQUENCE [LARGE SCALE GENOMIC DNA]</scope>
</reference>
<dbReference type="InterPro" id="IPR005135">
    <property type="entry name" value="Endo/exonuclease/phosphatase"/>
</dbReference>
<proteinExistence type="predicted"/>
<dbReference type="EMBL" id="BLXT01004391">
    <property type="protein sequence ID" value="GFO12223.1"/>
    <property type="molecule type" value="Genomic_DNA"/>
</dbReference>
<evidence type="ECO:0000256" key="3">
    <source>
        <dbReference type="ARBA" id="ARBA00022833"/>
    </source>
</evidence>
<evidence type="ECO:0000313" key="6">
    <source>
        <dbReference type="EMBL" id="GFO12223.1"/>
    </source>
</evidence>
<dbReference type="PROSITE" id="PS51050">
    <property type="entry name" value="ZF_CW"/>
    <property type="match status" value="1"/>
</dbReference>
<feature type="compositionally biased region" description="Basic and acidic residues" evidence="4">
    <location>
        <begin position="296"/>
        <end position="310"/>
    </location>
</feature>
<gene>
    <name evidence="6" type="ORF">PoB_003872800</name>
</gene>
<dbReference type="Pfam" id="PF17942">
    <property type="entry name" value="Morc6_S5"/>
    <property type="match status" value="1"/>
</dbReference>
<dbReference type="PANTHER" id="PTHR23336">
    <property type="entry name" value="ZINC FINGER CW-TYPE COILED-COIL DOMAIN PROTEIN 3"/>
    <property type="match status" value="1"/>
</dbReference>
<name>A0AAV4B0F9_9GAST</name>
<keyword evidence="7" id="KW-1185">Reference proteome</keyword>
<keyword evidence="3" id="KW-0862">Zinc</keyword>
<protein>
    <submittedName>
        <fullName evidence="6">MORC family CW-type Zinc finger protein 3</fullName>
    </submittedName>
</protein>
<evidence type="ECO:0000256" key="4">
    <source>
        <dbReference type="SAM" id="MobiDB-lite"/>
    </source>
</evidence>
<dbReference type="InterPro" id="IPR045261">
    <property type="entry name" value="MORC_ATPase"/>
</dbReference>
<dbReference type="Proteomes" id="UP000735302">
    <property type="component" value="Unassembled WGS sequence"/>
</dbReference>
<dbReference type="GO" id="GO:0005634">
    <property type="term" value="C:nucleus"/>
    <property type="evidence" value="ECO:0007669"/>
    <property type="project" value="TreeGrafter"/>
</dbReference>
<dbReference type="SUPFAM" id="SSF56219">
    <property type="entry name" value="DNase I-like"/>
    <property type="match status" value="1"/>
</dbReference>
<dbReference type="InterPro" id="IPR041006">
    <property type="entry name" value="Morc_S5"/>
</dbReference>
<dbReference type="Gene3D" id="3.30.40.100">
    <property type="match status" value="1"/>
</dbReference>
<evidence type="ECO:0000313" key="7">
    <source>
        <dbReference type="Proteomes" id="UP000735302"/>
    </source>
</evidence>
<keyword evidence="1" id="KW-0479">Metal-binding</keyword>
<keyword evidence="2" id="KW-0863">Zinc-finger</keyword>
<dbReference type="Pfam" id="PF07496">
    <property type="entry name" value="zf-CW"/>
    <property type="match status" value="1"/>
</dbReference>
<organism evidence="6 7">
    <name type="scientific">Plakobranchus ocellatus</name>
    <dbReference type="NCBI Taxonomy" id="259542"/>
    <lineage>
        <taxon>Eukaryota</taxon>
        <taxon>Metazoa</taxon>
        <taxon>Spiralia</taxon>
        <taxon>Lophotrochozoa</taxon>
        <taxon>Mollusca</taxon>
        <taxon>Gastropoda</taxon>
        <taxon>Heterobranchia</taxon>
        <taxon>Euthyneura</taxon>
        <taxon>Panpulmonata</taxon>
        <taxon>Sacoglossa</taxon>
        <taxon>Placobranchoidea</taxon>
        <taxon>Plakobranchidae</taxon>
        <taxon>Plakobranchus</taxon>
    </lineage>
</organism>
<dbReference type="AlphaFoldDB" id="A0AAV4B0F9"/>
<dbReference type="InterPro" id="IPR011124">
    <property type="entry name" value="Znf_CW"/>
</dbReference>
<dbReference type="CDD" id="cd09076">
    <property type="entry name" value="L1-EN"/>
    <property type="match status" value="1"/>
</dbReference>
<dbReference type="PANTHER" id="PTHR23336:SF76">
    <property type="entry name" value="MORC S5 DOMAIN-CONTAINING PROTEIN"/>
    <property type="match status" value="1"/>
</dbReference>
<sequence length="835" mass="96480">MEHDGSRESQYNLNAILKHSVFNSEDELKEQLNSLLKSRKTTKIIISNLKKMDDGELELDFSSDEKDIRCREADLTSTGLATSKYRTSLRAYCSILFLKPRMKIIIRREKVKTKIISKSLGRTMKDSYQPYNSKSEEKKHVPITFGFSCEKGRDENYGMMLYYKNRLIKAFLHVGYQKHPDDRGIGVVGVVDVDFLQPIHNKQDFIEDNKYNLAMRAFATKLNAYFDKVTNAGTSSGTQPDMQHVQCDKCLKWRRLPDTFDMDTLPKKWYCENNFDANYKSCSIPEQTDDEVAAQTKKDQRQGKRQSKSLETEAEKKLLTKLFFISVLAKEGKQSSLISFLGQPDINKQSSLISFLGQPDINNLNIIQVYAPTSACSDDDIEKFYEELEEARTQCSQQNPLIIMGDFNAKVGEGREENIVGPHGLGTRNLRGEKLVEWCKMNNLIIGNTWFQQPPRRKWTWKSPGEEIRNQIDFILLSHRFRNALLSAKSYPGADCYSDHAPVIAKYKVKLKKTHRKIINIKLNLATLKSNQAIREKYCIAVQNNFETLGEAEEVDQQWEDFKAAVTEAAEKEIPKGTRKAKQRWMTEDILKIMDKRRLAKDNKEEYETLQKVIRKKCDEAKENWINDKCNCIDLHCRSTPQVMYRNIDEITGKKTCSSTGCLKSKNGDIIMEKEKILERWEEYISELGATECELHRTISLMSHVTKLLLRIIMMRVRNKIKPEIAEEQCGFVEGKAKKTNDTVLEEAHTRRLLISKIRKRQATFFGHVMRREKLENLVTTGMLEGKRSRGKQREKLIEGLIDWLKAGKSLEAIEATKDRKKWRTMIANAVKQGT</sequence>
<dbReference type="GO" id="GO:0008270">
    <property type="term" value="F:zinc ion binding"/>
    <property type="evidence" value="ECO:0007669"/>
    <property type="project" value="UniProtKB-KW"/>
</dbReference>
<feature type="domain" description="CW-type" evidence="5">
    <location>
        <begin position="236"/>
        <end position="290"/>
    </location>
</feature>
<dbReference type="Pfam" id="PF14529">
    <property type="entry name" value="Exo_endo_phos_2"/>
    <property type="match status" value="1"/>
</dbReference>
<evidence type="ECO:0000256" key="1">
    <source>
        <dbReference type="ARBA" id="ARBA00022723"/>
    </source>
</evidence>
<dbReference type="Gene3D" id="3.60.10.10">
    <property type="entry name" value="Endonuclease/exonuclease/phosphatase"/>
    <property type="match status" value="1"/>
</dbReference>
<dbReference type="GO" id="GO:0016887">
    <property type="term" value="F:ATP hydrolysis activity"/>
    <property type="evidence" value="ECO:0007669"/>
    <property type="project" value="InterPro"/>
</dbReference>